<evidence type="ECO:0000256" key="1">
    <source>
        <dbReference type="SAM" id="MobiDB-lite"/>
    </source>
</evidence>
<organism evidence="2 3">
    <name type="scientific">Streptomyces halstedii</name>
    <dbReference type="NCBI Taxonomy" id="1944"/>
    <lineage>
        <taxon>Bacteria</taxon>
        <taxon>Bacillati</taxon>
        <taxon>Actinomycetota</taxon>
        <taxon>Actinomycetes</taxon>
        <taxon>Kitasatosporales</taxon>
        <taxon>Streptomycetaceae</taxon>
        <taxon>Streptomyces</taxon>
    </lineage>
</organism>
<dbReference type="AlphaFoldDB" id="A0A6N9U555"/>
<proteinExistence type="predicted"/>
<name>A0A6N9U555_STRHA</name>
<dbReference type="EMBL" id="JAAGLQ010000569">
    <property type="protein sequence ID" value="NEA18964.1"/>
    <property type="molecule type" value="Genomic_DNA"/>
</dbReference>
<accession>A0A6N9U555</accession>
<comment type="caution">
    <text evidence="2">The sequence shown here is derived from an EMBL/GenBank/DDBJ whole genome shotgun (WGS) entry which is preliminary data.</text>
</comment>
<dbReference type="RefSeq" id="WP_164348136.1">
    <property type="nucleotide sequence ID" value="NZ_JAAGLQ010000569.1"/>
</dbReference>
<evidence type="ECO:0000313" key="2">
    <source>
        <dbReference type="EMBL" id="NEA18964.1"/>
    </source>
</evidence>
<gene>
    <name evidence="2" type="ORF">G3I29_26390</name>
</gene>
<sequence>MSARTGRAAALAWTVEPKAEDGSPPPVADPETGEIRVLSRKCDTCVLDPAATAAPLRQGRRKAFVEKTLDGGGHVVCHSTTFPAVPHDYPAAMCRGFVDAYGLPAAAAETVADLGAHIREVDPPREPRRTPPTEG</sequence>
<reference evidence="2 3" key="1">
    <citation type="submission" date="2020-01" db="EMBL/GenBank/DDBJ databases">
        <title>Insect and environment-associated Actinomycetes.</title>
        <authorList>
            <person name="Currrie C."/>
            <person name="Chevrette M."/>
            <person name="Carlson C."/>
            <person name="Stubbendieck R."/>
            <person name="Wendt-Pienkowski E."/>
        </authorList>
    </citation>
    <scope>NUCLEOTIDE SEQUENCE [LARGE SCALE GENOMIC DNA]</scope>
    <source>
        <strain evidence="2 3">SID11342</strain>
    </source>
</reference>
<feature type="region of interest" description="Disordered" evidence="1">
    <location>
        <begin position="1"/>
        <end position="31"/>
    </location>
</feature>
<evidence type="ECO:0000313" key="3">
    <source>
        <dbReference type="Proteomes" id="UP000471293"/>
    </source>
</evidence>
<protein>
    <submittedName>
        <fullName evidence="2">Uncharacterized protein</fullName>
    </submittedName>
</protein>
<dbReference type="Proteomes" id="UP000471293">
    <property type="component" value="Unassembled WGS sequence"/>
</dbReference>